<dbReference type="Proteomes" id="UP000321046">
    <property type="component" value="Unassembled WGS sequence"/>
</dbReference>
<dbReference type="PROSITE" id="PS00282">
    <property type="entry name" value="KAZAL_1"/>
    <property type="match status" value="1"/>
</dbReference>
<gene>
    <name evidence="2" type="ORF">FRC96_02400</name>
</gene>
<evidence type="ECO:0000313" key="2">
    <source>
        <dbReference type="EMBL" id="TXD42845.1"/>
    </source>
</evidence>
<accession>A0A5C6XKJ9</accession>
<evidence type="ECO:0000259" key="1">
    <source>
        <dbReference type="PROSITE" id="PS51465"/>
    </source>
</evidence>
<dbReference type="CDD" id="cd00104">
    <property type="entry name" value="KAZAL_FS"/>
    <property type="match status" value="2"/>
</dbReference>
<reference evidence="2 3" key="1">
    <citation type="submission" date="2019-08" db="EMBL/GenBank/DDBJ databases">
        <title>Bradymonadales sp. TMQ2.</title>
        <authorList>
            <person name="Liang Q."/>
        </authorList>
    </citation>
    <scope>NUCLEOTIDE SEQUENCE [LARGE SCALE GENOMIC DNA]</scope>
    <source>
        <strain evidence="2 3">TMQ2</strain>
    </source>
</reference>
<dbReference type="AlphaFoldDB" id="A0A5C6XKJ9"/>
<comment type="caution">
    <text evidence="2">The sequence shown here is derived from an EMBL/GenBank/DDBJ whole genome shotgun (WGS) entry which is preliminary data.</text>
</comment>
<dbReference type="PANTHER" id="PTHR21131:SF0">
    <property type="entry name" value="GEO10195P1-RELATED"/>
    <property type="match status" value="1"/>
</dbReference>
<dbReference type="InterPro" id="IPR053265">
    <property type="entry name" value="Serpin"/>
</dbReference>
<dbReference type="PANTHER" id="PTHR21131">
    <property type="entry name" value="SERINE-TYPE ENDOPEPTIDASE INHIBITOR"/>
    <property type="match status" value="1"/>
</dbReference>
<dbReference type="Pfam" id="PF00050">
    <property type="entry name" value="Kazal_1"/>
    <property type="match status" value="2"/>
</dbReference>
<dbReference type="SUPFAM" id="SSF100895">
    <property type="entry name" value="Kazal-type serine protease inhibitors"/>
    <property type="match status" value="2"/>
</dbReference>
<name>A0A5C6XKJ9_9DELT</name>
<dbReference type="InterPro" id="IPR002350">
    <property type="entry name" value="Kazal_dom"/>
</dbReference>
<organism evidence="2 3">
    <name type="scientific">Lujinxingia vulgaris</name>
    <dbReference type="NCBI Taxonomy" id="2600176"/>
    <lineage>
        <taxon>Bacteria</taxon>
        <taxon>Deltaproteobacteria</taxon>
        <taxon>Bradymonadales</taxon>
        <taxon>Lujinxingiaceae</taxon>
        <taxon>Lujinxingia</taxon>
    </lineage>
</organism>
<feature type="domain" description="Kazal-like" evidence="1">
    <location>
        <begin position="1"/>
        <end position="40"/>
    </location>
</feature>
<dbReference type="SMART" id="SM00280">
    <property type="entry name" value="KAZAL"/>
    <property type="match status" value="2"/>
</dbReference>
<dbReference type="EMBL" id="VOSL01000013">
    <property type="protein sequence ID" value="TXD42845.1"/>
    <property type="molecule type" value="Genomic_DNA"/>
</dbReference>
<dbReference type="InterPro" id="IPR036058">
    <property type="entry name" value="Kazal_dom_sf"/>
</dbReference>
<feature type="domain" description="Kazal-like" evidence="1">
    <location>
        <begin position="49"/>
        <end position="93"/>
    </location>
</feature>
<dbReference type="OrthoDB" id="5496988at2"/>
<dbReference type="Gene3D" id="3.30.60.30">
    <property type="match status" value="2"/>
</dbReference>
<sequence>MCACPRILAPVCGEDGATYANACLAECAEVGVAHEGECAAPGDDESSEAPSEKVCACPRIYRPVCGEDGETYANVCLAECAEVGVAHQGGCGEAQPGQEG</sequence>
<dbReference type="PROSITE" id="PS51465">
    <property type="entry name" value="KAZAL_2"/>
    <property type="match status" value="2"/>
</dbReference>
<proteinExistence type="predicted"/>
<evidence type="ECO:0000313" key="3">
    <source>
        <dbReference type="Proteomes" id="UP000321046"/>
    </source>
</evidence>
<protein>
    <recommendedName>
        <fullName evidence="1">Kazal-like domain-containing protein</fullName>
    </recommendedName>
</protein>